<protein>
    <recommendedName>
        <fullName evidence="4">Acyltransferase</fullName>
    </recommendedName>
</protein>
<keyword evidence="3" id="KW-1185">Reference proteome</keyword>
<feature type="transmembrane region" description="Helical" evidence="1">
    <location>
        <begin position="115"/>
        <end position="146"/>
    </location>
</feature>
<keyword evidence="1" id="KW-1133">Transmembrane helix</keyword>
<evidence type="ECO:0000256" key="1">
    <source>
        <dbReference type="SAM" id="Phobius"/>
    </source>
</evidence>
<proteinExistence type="predicted"/>
<dbReference type="Proteomes" id="UP000661193">
    <property type="component" value="Unassembled WGS sequence"/>
</dbReference>
<feature type="non-terminal residue" evidence="2">
    <location>
        <position position="152"/>
    </location>
</feature>
<feature type="non-terminal residue" evidence="2">
    <location>
        <position position="1"/>
    </location>
</feature>
<reference evidence="2 3" key="1">
    <citation type="submission" date="2021-01" db="EMBL/GenBank/DDBJ databases">
        <title>Genome sequencing of Micromonospora fiedleri MG-37.</title>
        <authorList>
            <person name="Moreland P.E.J."/>
            <person name="Stach J.E.M."/>
        </authorList>
    </citation>
    <scope>NUCLEOTIDE SEQUENCE [LARGE SCALE GENOMIC DNA]</scope>
    <source>
        <strain evidence="2 3">MG-37</strain>
    </source>
</reference>
<organism evidence="2 3">
    <name type="scientific">Micromonospora fiedleri</name>
    <dbReference type="NCBI Taxonomy" id="1157498"/>
    <lineage>
        <taxon>Bacteria</taxon>
        <taxon>Bacillati</taxon>
        <taxon>Actinomycetota</taxon>
        <taxon>Actinomycetes</taxon>
        <taxon>Micromonosporales</taxon>
        <taxon>Micromonosporaceae</taxon>
        <taxon>Micromonospora</taxon>
    </lineage>
</organism>
<dbReference type="EMBL" id="JAETXL010000078">
    <property type="protein sequence ID" value="MBL6280516.1"/>
    <property type="molecule type" value="Genomic_DNA"/>
</dbReference>
<comment type="caution">
    <text evidence="2">The sequence shown here is derived from an EMBL/GenBank/DDBJ whole genome shotgun (WGS) entry which is preliminary data.</text>
</comment>
<evidence type="ECO:0000313" key="3">
    <source>
        <dbReference type="Proteomes" id="UP000661193"/>
    </source>
</evidence>
<evidence type="ECO:0008006" key="4">
    <source>
        <dbReference type="Google" id="ProtNLM"/>
    </source>
</evidence>
<keyword evidence="1" id="KW-0812">Transmembrane</keyword>
<feature type="transmembrane region" description="Helical" evidence="1">
    <location>
        <begin position="32"/>
        <end position="49"/>
    </location>
</feature>
<feature type="transmembrane region" description="Helical" evidence="1">
    <location>
        <begin position="91"/>
        <end position="108"/>
    </location>
</feature>
<keyword evidence="1" id="KW-0472">Membrane</keyword>
<name>A0ABS1UVX5_9ACTN</name>
<accession>A0ABS1UVX5</accession>
<gene>
    <name evidence="2" type="ORF">JMF97_30725</name>
</gene>
<evidence type="ECO:0000313" key="2">
    <source>
        <dbReference type="EMBL" id="MBL6280516.1"/>
    </source>
</evidence>
<sequence length="152" mass="16095">YPQGWHLLVALLDGHRTPPGGGPAGAAAVEPFLWWNFATFGLLVLVLLWAAQRLPGPLHPLSRLVLTVVVGALVPGSQMPRMLVSGYPTETLGLTLTAVLAVLVARPVGAPRDHFLLLAALLVGIGYTYYPFLPAAVLLVLGSLLAPRPRVT</sequence>